<dbReference type="Proteomes" id="UP000019102">
    <property type="component" value="Unassembled WGS sequence"/>
</dbReference>
<evidence type="ECO:0000256" key="1">
    <source>
        <dbReference type="ARBA" id="ARBA00022723"/>
    </source>
</evidence>
<dbReference type="SMART" id="SM00922">
    <property type="entry name" value="MR_MLE"/>
    <property type="match status" value="1"/>
</dbReference>
<evidence type="ECO:0000313" key="6">
    <source>
        <dbReference type="EMBL" id="GAE92558.1"/>
    </source>
</evidence>
<dbReference type="SFLD" id="SFLDG00180">
    <property type="entry name" value="muconate_cycloisomerase"/>
    <property type="match status" value="1"/>
</dbReference>
<evidence type="ECO:0000256" key="3">
    <source>
        <dbReference type="ARBA" id="ARBA00023239"/>
    </source>
</evidence>
<dbReference type="SFLD" id="SFLDS00001">
    <property type="entry name" value="Enolase"/>
    <property type="match status" value="1"/>
</dbReference>
<dbReference type="InterPro" id="IPR036849">
    <property type="entry name" value="Enolase-like_C_sf"/>
</dbReference>
<dbReference type="PANTHER" id="PTHR48073:SF5">
    <property type="entry name" value="O-SUCCINYLBENZOATE SYNTHASE"/>
    <property type="match status" value="1"/>
</dbReference>
<dbReference type="eggNOG" id="COG4948">
    <property type="taxonomic scope" value="Bacteria"/>
</dbReference>
<evidence type="ECO:0000256" key="4">
    <source>
        <dbReference type="NCBIfam" id="TIGR01928"/>
    </source>
</evidence>
<keyword evidence="3" id="KW-0456">Lyase</keyword>
<dbReference type="Pfam" id="PF13378">
    <property type="entry name" value="MR_MLE_C"/>
    <property type="match status" value="1"/>
</dbReference>
<dbReference type="SUPFAM" id="SSF51604">
    <property type="entry name" value="Enolase C-terminal domain-like"/>
    <property type="match status" value="1"/>
</dbReference>
<dbReference type="EMBL" id="BAVS01000005">
    <property type="protein sequence ID" value="GAE92558.1"/>
    <property type="molecule type" value="Genomic_DNA"/>
</dbReference>
<dbReference type="PANTHER" id="PTHR48073">
    <property type="entry name" value="O-SUCCINYLBENZOATE SYNTHASE-RELATED"/>
    <property type="match status" value="1"/>
</dbReference>
<dbReference type="GO" id="GO:0009234">
    <property type="term" value="P:menaquinone biosynthetic process"/>
    <property type="evidence" value="ECO:0007669"/>
    <property type="project" value="UniProtKB-UniRule"/>
</dbReference>
<keyword evidence="1" id="KW-0479">Metal-binding</keyword>
<proteinExistence type="predicted"/>
<comment type="caution">
    <text evidence="6">The sequence shown here is derived from an EMBL/GenBank/DDBJ whole genome shotgun (WGS) entry which is preliminary data.</text>
</comment>
<organism evidence="6 7">
    <name type="scientific">Gracilibacillus boraciitolerans JCM 21714</name>
    <dbReference type="NCBI Taxonomy" id="1298598"/>
    <lineage>
        <taxon>Bacteria</taxon>
        <taxon>Bacillati</taxon>
        <taxon>Bacillota</taxon>
        <taxon>Bacilli</taxon>
        <taxon>Bacillales</taxon>
        <taxon>Bacillaceae</taxon>
        <taxon>Gracilibacillus</taxon>
    </lineage>
</organism>
<keyword evidence="7" id="KW-1185">Reference proteome</keyword>
<evidence type="ECO:0000259" key="5">
    <source>
        <dbReference type="SMART" id="SM00922"/>
    </source>
</evidence>
<sequence>MLDEGYQRIKLKIKPNQDLHILEKVREHFPDTPLMVDANAAYTLKDIEHLKQLDQYNLMMIEQPLAHDDLIDHAELQAQIHTPICLDESINTLADVKAAIALKSCKVISIKLAKVGGITNAIAIHDYCEHHHIPVWCGGGMLEAGGVGRAQSLALATLPNFQFPADPGASNRYWHKDIITPEVEVHDGYVTLPDQPGIGYELNLSAPQKVLI</sequence>
<evidence type="ECO:0000256" key="2">
    <source>
        <dbReference type="ARBA" id="ARBA00022842"/>
    </source>
</evidence>
<dbReference type="InterPro" id="IPR029065">
    <property type="entry name" value="Enolase_C-like"/>
</dbReference>
<feature type="domain" description="Mandelate racemase/muconate lactonizing enzyme C-terminal" evidence="5">
    <location>
        <begin position="1"/>
        <end position="83"/>
    </location>
</feature>
<dbReference type="AlphaFoldDB" id="W4VIB2"/>
<dbReference type="InterPro" id="IPR010197">
    <property type="entry name" value="OSBS/NAAAR"/>
</dbReference>
<dbReference type="EC" id="4.2.1.113" evidence="4"/>
<accession>W4VIB2</accession>
<dbReference type="NCBIfam" id="TIGR01928">
    <property type="entry name" value="menC_lowGC_arch"/>
    <property type="match status" value="1"/>
</dbReference>
<dbReference type="Gene3D" id="3.20.20.120">
    <property type="entry name" value="Enolase-like C-terminal domain"/>
    <property type="match status" value="1"/>
</dbReference>
<gene>
    <name evidence="6" type="ORF">JCM21714_1565</name>
</gene>
<name>W4VIB2_9BACI</name>
<dbReference type="STRING" id="1298598.JCM21714_1565"/>
<dbReference type="SFLD" id="SFLDF00009">
    <property type="entry name" value="o-succinylbenzoate_synthase"/>
    <property type="match status" value="1"/>
</dbReference>
<reference evidence="6 7" key="1">
    <citation type="journal article" date="2014" name="Genome Announc.">
        <title>Draft Genome Sequence of the Boron-Tolerant and Moderately Halotolerant Bacterium Gracilibacillus boraciitolerans JCM 21714T.</title>
        <authorList>
            <person name="Ahmed I."/>
            <person name="Oshima K."/>
            <person name="Suda W."/>
            <person name="Kitamura K."/>
            <person name="Iida T."/>
            <person name="Ohmori Y."/>
            <person name="Fujiwara T."/>
            <person name="Hattori M."/>
            <person name="Ohkuma M."/>
        </authorList>
    </citation>
    <scope>NUCLEOTIDE SEQUENCE [LARGE SCALE GENOMIC DNA]</scope>
    <source>
        <strain evidence="6 7">JCM 21714</strain>
    </source>
</reference>
<protein>
    <recommendedName>
        <fullName evidence="4">o-succinylbenzoate synthase</fullName>
        <ecNumber evidence="4">4.2.1.113</ecNumber>
    </recommendedName>
</protein>
<keyword evidence="2" id="KW-0460">Magnesium</keyword>
<dbReference type="InterPro" id="IPR013342">
    <property type="entry name" value="Mandelate_racemase_C"/>
</dbReference>
<evidence type="ECO:0000313" key="7">
    <source>
        <dbReference type="Proteomes" id="UP000019102"/>
    </source>
</evidence>
<dbReference type="GO" id="GO:0043748">
    <property type="term" value="F:O-succinylbenzoate synthase activity"/>
    <property type="evidence" value="ECO:0007669"/>
    <property type="project" value="UniProtKB-EC"/>
</dbReference>
<dbReference type="GO" id="GO:0046872">
    <property type="term" value="F:metal ion binding"/>
    <property type="evidence" value="ECO:0007669"/>
    <property type="project" value="UniProtKB-KW"/>
</dbReference>